<evidence type="ECO:0000313" key="3">
    <source>
        <dbReference type="Proteomes" id="UP000267630"/>
    </source>
</evidence>
<keyword evidence="3" id="KW-1185">Reference proteome</keyword>
<dbReference type="AlphaFoldDB" id="A0A7Z8Z907"/>
<dbReference type="EMBL" id="LR134253">
    <property type="protein sequence ID" value="VED48963.1"/>
    <property type="molecule type" value="Genomic_DNA"/>
</dbReference>
<evidence type="ECO:0000313" key="2">
    <source>
        <dbReference type="EMBL" id="VED48963.1"/>
    </source>
</evidence>
<sequence length="66" mass="7767">MKKMILLMLFSSHVLAIENCTSENTNALEQCSYNNYKSEDQLLNYLYKDMVLTFPKVKDEVKKTQQ</sequence>
<organism evidence="2 3">
    <name type="scientific">Raoultella terrigena</name>
    <name type="common">Klebsiella terrigena</name>
    <dbReference type="NCBI Taxonomy" id="577"/>
    <lineage>
        <taxon>Bacteria</taxon>
        <taxon>Pseudomonadati</taxon>
        <taxon>Pseudomonadota</taxon>
        <taxon>Gammaproteobacteria</taxon>
        <taxon>Enterobacterales</taxon>
        <taxon>Enterobacteriaceae</taxon>
        <taxon>Klebsiella/Raoultella group</taxon>
        <taxon>Raoultella</taxon>
    </lineage>
</organism>
<feature type="chain" id="PRO_5030935965" description="Secreted protein" evidence="1">
    <location>
        <begin position="17"/>
        <end position="66"/>
    </location>
</feature>
<proteinExistence type="predicted"/>
<gene>
    <name evidence="2" type="ORF">NCTC9997_02505</name>
</gene>
<accession>A0A7Z8Z907</accession>
<protein>
    <recommendedName>
        <fullName evidence="4">Secreted protein</fullName>
    </recommendedName>
</protein>
<evidence type="ECO:0008006" key="4">
    <source>
        <dbReference type="Google" id="ProtNLM"/>
    </source>
</evidence>
<feature type="signal peptide" evidence="1">
    <location>
        <begin position="1"/>
        <end position="16"/>
    </location>
</feature>
<reference evidence="2 3" key="1">
    <citation type="submission" date="2018-12" db="EMBL/GenBank/DDBJ databases">
        <authorList>
            <consortium name="Pathogen Informatics"/>
        </authorList>
    </citation>
    <scope>NUCLEOTIDE SEQUENCE [LARGE SCALE GENOMIC DNA]</scope>
    <source>
        <strain evidence="2 3">NCTC9997</strain>
    </source>
</reference>
<evidence type="ECO:0000256" key="1">
    <source>
        <dbReference type="SAM" id="SignalP"/>
    </source>
</evidence>
<keyword evidence="1" id="KW-0732">Signal</keyword>
<dbReference type="Proteomes" id="UP000267630">
    <property type="component" value="Chromosome 3"/>
</dbReference>
<name>A0A7Z8Z907_RAOTE</name>